<proteinExistence type="predicted"/>
<organism evidence="1 2">
    <name type="scientific">Elysia crispata</name>
    <name type="common">lettuce slug</name>
    <dbReference type="NCBI Taxonomy" id="231223"/>
    <lineage>
        <taxon>Eukaryota</taxon>
        <taxon>Metazoa</taxon>
        <taxon>Spiralia</taxon>
        <taxon>Lophotrochozoa</taxon>
        <taxon>Mollusca</taxon>
        <taxon>Gastropoda</taxon>
        <taxon>Heterobranchia</taxon>
        <taxon>Euthyneura</taxon>
        <taxon>Panpulmonata</taxon>
        <taxon>Sacoglossa</taxon>
        <taxon>Placobranchoidea</taxon>
        <taxon>Plakobranchidae</taxon>
        <taxon>Elysia</taxon>
    </lineage>
</organism>
<keyword evidence="2" id="KW-1185">Reference proteome</keyword>
<gene>
    <name evidence="1" type="ORF">RRG08_054374</name>
</gene>
<comment type="caution">
    <text evidence="1">The sequence shown here is derived from an EMBL/GenBank/DDBJ whole genome shotgun (WGS) entry which is preliminary data.</text>
</comment>
<dbReference type="EMBL" id="JAWDGP010000590">
    <property type="protein sequence ID" value="KAK3799248.1"/>
    <property type="molecule type" value="Genomic_DNA"/>
</dbReference>
<dbReference type="AlphaFoldDB" id="A0AAE1B4B1"/>
<protein>
    <submittedName>
        <fullName evidence="1">Uncharacterized protein</fullName>
    </submittedName>
</protein>
<sequence>MSAVKMLSDDLAELSLDRVDKEISTQLKSDEELDRLTVDPQLVGIERAVYLLSKQRPILVASEDDKRALYSVSLRFSTNQEDGSLEMKTSCYKDVLHSMHDCKYQTSYPPHSLKKILKVCEPILFNAAEKKTTTTNKPLLSQIVSVDLILFKLYDFDPRDDTATKQQHKVTDEWIFYRLSLAMPHNPSSKPLMPSVNTRSQTSSVVLFHNKLPAQTLQITLLLQPAGDYLGLQFLSHSTTG</sequence>
<evidence type="ECO:0000313" key="1">
    <source>
        <dbReference type="EMBL" id="KAK3799248.1"/>
    </source>
</evidence>
<reference evidence="1" key="1">
    <citation type="journal article" date="2023" name="G3 (Bethesda)">
        <title>A reference genome for the long-term kleptoplast-retaining sea slug Elysia crispata morphotype clarki.</title>
        <authorList>
            <person name="Eastman K.E."/>
            <person name="Pendleton A.L."/>
            <person name="Shaikh M.A."/>
            <person name="Suttiyut T."/>
            <person name="Ogas R."/>
            <person name="Tomko P."/>
            <person name="Gavelis G."/>
            <person name="Widhalm J.R."/>
            <person name="Wisecaver J.H."/>
        </authorList>
    </citation>
    <scope>NUCLEOTIDE SEQUENCE</scope>
    <source>
        <strain evidence="1">ECLA1</strain>
    </source>
</reference>
<accession>A0AAE1B4B1</accession>
<dbReference type="Proteomes" id="UP001283361">
    <property type="component" value="Unassembled WGS sequence"/>
</dbReference>
<name>A0AAE1B4B1_9GAST</name>
<evidence type="ECO:0000313" key="2">
    <source>
        <dbReference type="Proteomes" id="UP001283361"/>
    </source>
</evidence>